<reference evidence="1 2" key="1">
    <citation type="submission" date="2023-01" db="EMBL/GenBank/DDBJ databases">
        <title>Cultivation and genomic characterization of new, ubiquitous marine nitrite-oxidizing bacteria from the Nitrospirales.</title>
        <authorList>
            <person name="Mueller A.J."/>
            <person name="Daebeler A."/>
            <person name="Herbold C.W."/>
            <person name="Kirkegaard R.H."/>
            <person name="Daims H."/>
        </authorList>
    </citation>
    <scope>NUCLEOTIDE SEQUENCE [LARGE SCALE GENOMIC DNA]</scope>
    <source>
        <strain evidence="1 2">VA</strain>
    </source>
</reference>
<protein>
    <submittedName>
        <fullName evidence="1">Uncharacterized protein</fullName>
    </submittedName>
</protein>
<dbReference type="Proteomes" id="UP001302719">
    <property type="component" value="Chromosome"/>
</dbReference>
<dbReference type="AlphaFoldDB" id="A0AA96GET9"/>
<sequence>MDCPRCQGIMIQDKFGDVADESGAIYFSGWRCITCGEILDPVISENRRHHHEPLIGRSRKKFATQLG</sequence>
<name>A0AA96GET9_9BACT</name>
<gene>
    <name evidence="1" type="ORF">PP769_10650</name>
</gene>
<dbReference type="KEGG" id="nall:PP769_10650"/>
<dbReference type="RefSeq" id="WP_312640032.1">
    <property type="nucleotide sequence ID" value="NZ_CP116967.1"/>
</dbReference>
<organism evidence="1 2">
    <name type="scientific">Candidatus Nitrospira allomarina</name>
    <dbReference type="NCBI Taxonomy" id="3020900"/>
    <lineage>
        <taxon>Bacteria</taxon>
        <taxon>Pseudomonadati</taxon>
        <taxon>Nitrospirota</taxon>
        <taxon>Nitrospiria</taxon>
        <taxon>Nitrospirales</taxon>
        <taxon>Nitrospiraceae</taxon>
        <taxon>Nitrospira</taxon>
    </lineage>
</organism>
<evidence type="ECO:0000313" key="2">
    <source>
        <dbReference type="Proteomes" id="UP001302719"/>
    </source>
</evidence>
<evidence type="ECO:0000313" key="1">
    <source>
        <dbReference type="EMBL" id="WNM56441.1"/>
    </source>
</evidence>
<proteinExistence type="predicted"/>
<accession>A0AA96GET9</accession>
<dbReference type="EMBL" id="CP116967">
    <property type="protein sequence ID" value="WNM56441.1"/>
    <property type="molecule type" value="Genomic_DNA"/>
</dbReference>
<keyword evidence="2" id="KW-1185">Reference proteome</keyword>